<organism evidence="2 3">
    <name type="scientific">Amphritea balenae</name>
    <dbReference type="NCBI Taxonomy" id="452629"/>
    <lineage>
        <taxon>Bacteria</taxon>
        <taxon>Pseudomonadati</taxon>
        <taxon>Pseudomonadota</taxon>
        <taxon>Gammaproteobacteria</taxon>
        <taxon>Oceanospirillales</taxon>
        <taxon>Oceanospirillaceae</taxon>
        <taxon>Amphritea</taxon>
    </lineage>
</organism>
<gene>
    <name evidence="2" type="ORF">EHS89_17400</name>
</gene>
<dbReference type="RefSeq" id="WP_124927449.1">
    <property type="nucleotide sequence ID" value="NZ_BMOH01000004.1"/>
</dbReference>
<evidence type="ECO:0000259" key="1">
    <source>
        <dbReference type="Pfam" id="PF13460"/>
    </source>
</evidence>
<protein>
    <submittedName>
        <fullName evidence="2">NAD(P)-dependent oxidoreductase</fullName>
    </submittedName>
</protein>
<dbReference type="InterPro" id="IPR036291">
    <property type="entry name" value="NAD(P)-bd_dom_sf"/>
</dbReference>
<dbReference type="PANTHER" id="PTHR15020">
    <property type="entry name" value="FLAVIN REDUCTASE-RELATED"/>
    <property type="match status" value="1"/>
</dbReference>
<reference evidence="2 3" key="1">
    <citation type="submission" date="2018-11" db="EMBL/GenBank/DDBJ databases">
        <title>The draft genome sequence of Amphritea balenae JAMM 1525T.</title>
        <authorList>
            <person name="Fang Z."/>
            <person name="Zhang Y."/>
            <person name="Han X."/>
        </authorList>
    </citation>
    <scope>NUCLEOTIDE SEQUENCE [LARGE SCALE GENOMIC DNA]</scope>
    <source>
        <strain evidence="2 3">JAMM 1525</strain>
    </source>
</reference>
<dbReference type="Pfam" id="PF13460">
    <property type="entry name" value="NAD_binding_10"/>
    <property type="match status" value="1"/>
</dbReference>
<keyword evidence="3" id="KW-1185">Reference proteome</keyword>
<comment type="caution">
    <text evidence="2">The sequence shown here is derived from an EMBL/GenBank/DDBJ whole genome shotgun (WGS) entry which is preliminary data.</text>
</comment>
<dbReference type="Gene3D" id="3.40.50.720">
    <property type="entry name" value="NAD(P)-binding Rossmann-like Domain"/>
    <property type="match status" value="1"/>
</dbReference>
<dbReference type="AlphaFoldDB" id="A0A3P1SKT3"/>
<dbReference type="OrthoDB" id="9785372at2"/>
<feature type="domain" description="NAD(P)-binding" evidence="1">
    <location>
        <begin position="7"/>
        <end position="222"/>
    </location>
</feature>
<dbReference type="Proteomes" id="UP000267535">
    <property type="component" value="Unassembled WGS sequence"/>
</dbReference>
<name>A0A3P1SKT3_9GAMM</name>
<evidence type="ECO:0000313" key="3">
    <source>
        <dbReference type="Proteomes" id="UP000267535"/>
    </source>
</evidence>
<dbReference type="SUPFAM" id="SSF51735">
    <property type="entry name" value="NAD(P)-binding Rossmann-fold domains"/>
    <property type="match status" value="1"/>
</dbReference>
<proteinExistence type="predicted"/>
<evidence type="ECO:0000313" key="2">
    <source>
        <dbReference type="EMBL" id="RRC97610.1"/>
    </source>
</evidence>
<sequence length="240" mass="26578">MTTLIVGASGATGRLLVEQLLHKGESVRIIVRSDSNLPEHIKQHSNLSITQANITEMSDSELAQQVTGCTAVASCLGHTLNFKGIYGQPRRLVTGTVRRICGIITDNSPEQTVKYLLMNTTGNKNRNLPEQTSFRHNAVIGLLRLLLPPHVDNEQAADVLRREIGHSHPYIEWAAIRPDGLTNATKVTDYDLHPSPVRDPIFDSGKTSRINVAHFMAELITSDALWQNWKGQMPVIYNAD</sequence>
<dbReference type="EMBL" id="RQXV01000011">
    <property type="protein sequence ID" value="RRC97610.1"/>
    <property type="molecule type" value="Genomic_DNA"/>
</dbReference>
<dbReference type="InterPro" id="IPR016040">
    <property type="entry name" value="NAD(P)-bd_dom"/>
</dbReference>
<accession>A0A3P1SKT3</accession>
<dbReference type="PANTHER" id="PTHR15020:SF11">
    <property type="entry name" value="OS06G0360300 PROTEIN"/>
    <property type="match status" value="1"/>
</dbReference>